<keyword evidence="9 16" id="KW-1133">Transmembrane helix</keyword>
<evidence type="ECO:0000256" key="16">
    <source>
        <dbReference type="SAM" id="Phobius"/>
    </source>
</evidence>
<proteinExistence type="inferred from homology"/>
<keyword evidence="7" id="KW-0159">Chromosome partition</keyword>
<evidence type="ECO:0000256" key="8">
    <source>
        <dbReference type="ARBA" id="ARBA00022840"/>
    </source>
</evidence>
<feature type="compositionally biased region" description="Basic and acidic residues" evidence="15">
    <location>
        <begin position="304"/>
        <end position="315"/>
    </location>
</feature>
<dbReference type="EMBL" id="CP023563">
    <property type="protein sequence ID" value="ATG52550.1"/>
    <property type="molecule type" value="Genomic_DNA"/>
</dbReference>
<dbReference type="SMART" id="SM00843">
    <property type="entry name" value="Ftsk_gamma"/>
    <property type="match status" value="1"/>
</dbReference>
<feature type="binding site" evidence="14">
    <location>
        <begin position="591"/>
        <end position="598"/>
    </location>
    <ligand>
        <name>ATP</name>
        <dbReference type="ChEBI" id="CHEBI:30616"/>
    </ligand>
</feature>
<dbReference type="InterPro" id="IPR041027">
    <property type="entry name" value="FtsK_alpha"/>
</dbReference>
<keyword evidence="10" id="KW-0238">DNA-binding</keyword>
<dbReference type="InterPro" id="IPR036388">
    <property type="entry name" value="WH-like_DNA-bd_sf"/>
</dbReference>
<feature type="transmembrane region" description="Helical" evidence="16">
    <location>
        <begin position="127"/>
        <end position="149"/>
    </location>
</feature>
<sequence length="995" mass="106365">MICARRDGAVRVASRVRGGAGGRIGAMATRTSSPARASKGSSRTSAAGTSRTSGSAANDPSTLPLPVRAVRSGYLAIARMVGGMVRSIGVQRWEVAPEQRRDGYALFLLLIATLVAVVEWWQSAGPVFGAVHTVVAGTFGISSMVIPLLAAGWSLRMFRRPDQVRANSRIAIGIAILLTALSAIASVSARLPAPADGIDALARGGGVLGYLAAAPLQALVPPVAVIVLHSVLIAFGVLVLTATPVESIPSRLRGVYEEMVGRSEEEDEERIAFGLRPRRVDPAVHEQSTEAQPTGRPRRRTRKEKAEAAERDHESFGYVGDEAFEQGVDEDAAATATAKRKRRRSAPRRSAATDSEDVVDGVQDENHRAKTFPAQGAAGASHATTPMPTPGKGAGRTAAVPATTTAQKPAAQEKPELVPPPMGDLPRAGEQLELAGDVVYTLPESSFLLEGPPHKTRSEVNDQVVAALGEVFEQFSVNAEVVGFSRGPTVTRYEVELHPGTKVEKVTALDKNISYAVASADVRILSPIPGKKAIGIEIPNTDRETVVLGDVLRSSVARRNEHPLVMGVGKDVEGGYVVANLAKMPHLLVAGATGAGKSSFVNSMITSILMRATPEEVRMVLVDPKRVELTIYEGIPHLITPIITNPKKAAEALEWVVKEMDARYDDLATFGFKHLDDFNKAVRAGEIQVPAGSERRLAPYPYLLVVVDELADLMMVAPRDVEASIQRITQLARAAGIHLILATQRPSVDVVTGIIKANVPSRLAFATSSLQDSRVILDSVGAEKLIGQGDALFHPMGKAKPMRVQGAWVNESEIHKVVDHVKTQMKPNYREDVQVVAAKKQIDDDIGDDLDVLLQATELVVTTQFGSTSMLQRKLRVGFAKAGRLMDLLESREIVGPSEGSKARDVLIHPDELGTAIARIRGEDVPSEDTGEEPYGADQAVDLTPGTPVGTEGAGEPHDRYGEDPLAEDDSEPDTDYYDDDSGEDGEDAWSLTGR</sequence>
<dbReference type="InterPro" id="IPR025199">
    <property type="entry name" value="FtsK_4TM"/>
</dbReference>
<dbReference type="CDD" id="cd01127">
    <property type="entry name" value="TrwB_TraG_TraD_VirD4"/>
    <property type="match status" value="1"/>
</dbReference>
<evidence type="ECO:0000256" key="2">
    <source>
        <dbReference type="ARBA" id="ARBA00006474"/>
    </source>
</evidence>
<dbReference type="InterPro" id="IPR050206">
    <property type="entry name" value="FtsK/SpoIIIE/SftA"/>
</dbReference>
<feature type="compositionally biased region" description="Low complexity" evidence="15">
    <location>
        <begin position="397"/>
        <end position="410"/>
    </location>
</feature>
<evidence type="ECO:0000256" key="11">
    <source>
        <dbReference type="ARBA" id="ARBA00023136"/>
    </source>
</evidence>
<dbReference type="GO" id="GO:0005886">
    <property type="term" value="C:plasma membrane"/>
    <property type="evidence" value="ECO:0007669"/>
    <property type="project" value="UniProtKB-SubCell"/>
</dbReference>
<comment type="subcellular location">
    <subcellularLocation>
        <location evidence="1">Cell membrane</location>
        <topology evidence="1">Multi-pass membrane protein</topology>
    </subcellularLocation>
</comment>
<evidence type="ECO:0000256" key="3">
    <source>
        <dbReference type="ARBA" id="ARBA00022475"/>
    </source>
</evidence>
<name>A0A291GR09_9MICO</name>
<dbReference type="Pfam" id="PF17854">
    <property type="entry name" value="FtsK_alpha"/>
    <property type="match status" value="1"/>
</dbReference>
<keyword evidence="12" id="KW-0131">Cell cycle</keyword>
<keyword evidence="4 18" id="KW-0132">Cell division</keyword>
<dbReference type="Pfam" id="PF13491">
    <property type="entry name" value="FtsK_4TM"/>
    <property type="match status" value="1"/>
</dbReference>
<evidence type="ECO:0000256" key="15">
    <source>
        <dbReference type="SAM" id="MobiDB-lite"/>
    </source>
</evidence>
<dbReference type="Gene3D" id="1.10.10.10">
    <property type="entry name" value="Winged helix-like DNA-binding domain superfamily/Winged helix DNA-binding domain"/>
    <property type="match status" value="1"/>
</dbReference>
<reference evidence="19" key="1">
    <citation type="submission" date="2017-09" db="EMBL/GenBank/DDBJ databases">
        <title>Brachybacterium sp. VM2412.</title>
        <authorList>
            <person name="Tak E.J."/>
            <person name="Bae J.-W."/>
        </authorList>
    </citation>
    <scope>NUCLEOTIDE SEQUENCE [LARGE SCALE GENOMIC DNA]</scope>
    <source>
        <strain evidence="19">VM2412</strain>
    </source>
</reference>
<comment type="similarity">
    <text evidence="2">Belongs to the FtsK/SpoIIIE/SftA family.</text>
</comment>
<dbReference type="GO" id="GO:0051301">
    <property type="term" value="P:cell division"/>
    <property type="evidence" value="ECO:0007669"/>
    <property type="project" value="UniProtKB-KW"/>
</dbReference>
<evidence type="ECO:0000256" key="1">
    <source>
        <dbReference type="ARBA" id="ARBA00004651"/>
    </source>
</evidence>
<dbReference type="SUPFAM" id="SSF52540">
    <property type="entry name" value="P-loop containing nucleoside triphosphate hydrolases"/>
    <property type="match status" value="1"/>
</dbReference>
<feature type="region of interest" description="Disordered" evidence="15">
    <location>
        <begin position="22"/>
        <end position="62"/>
    </location>
</feature>
<dbReference type="SUPFAM" id="SSF46785">
    <property type="entry name" value="Winged helix' DNA-binding domain"/>
    <property type="match status" value="1"/>
</dbReference>
<dbReference type="PANTHER" id="PTHR22683:SF41">
    <property type="entry name" value="DNA TRANSLOCASE FTSK"/>
    <property type="match status" value="1"/>
</dbReference>
<dbReference type="GO" id="GO:0003677">
    <property type="term" value="F:DNA binding"/>
    <property type="evidence" value="ECO:0007669"/>
    <property type="project" value="UniProtKB-KW"/>
</dbReference>
<evidence type="ECO:0000256" key="13">
    <source>
        <dbReference type="ARBA" id="ARBA00024986"/>
    </source>
</evidence>
<dbReference type="InterPro" id="IPR018541">
    <property type="entry name" value="Ftsk_gamma"/>
</dbReference>
<accession>A0A291GR09</accession>
<gene>
    <name evidence="18" type="ORF">CFK38_14240</name>
</gene>
<keyword evidence="8 14" id="KW-0067">ATP-binding</keyword>
<feature type="region of interest" description="Disordered" evidence="15">
    <location>
        <begin position="266"/>
        <end position="418"/>
    </location>
</feature>
<dbReference type="PROSITE" id="PS50901">
    <property type="entry name" value="FTSK"/>
    <property type="match status" value="1"/>
</dbReference>
<feature type="compositionally biased region" description="Acidic residues" evidence="15">
    <location>
        <begin position="965"/>
        <end position="988"/>
    </location>
</feature>
<keyword evidence="5 16" id="KW-0812">Transmembrane</keyword>
<protein>
    <submittedName>
        <fullName evidence="18">Cell division protein FtsK</fullName>
    </submittedName>
</protein>
<organism evidence="18 19">
    <name type="scientific">Brachybacterium vulturis</name>
    <dbReference type="NCBI Taxonomy" id="2017484"/>
    <lineage>
        <taxon>Bacteria</taxon>
        <taxon>Bacillati</taxon>
        <taxon>Actinomycetota</taxon>
        <taxon>Actinomycetes</taxon>
        <taxon>Micrococcales</taxon>
        <taxon>Dermabacteraceae</taxon>
        <taxon>Brachybacterium</taxon>
    </lineage>
</organism>
<dbReference type="Gene3D" id="3.30.980.40">
    <property type="match status" value="1"/>
</dbReference>
<dbReference type="InterPro" id="IPR002543">
    <property type="entry name" value="FtsK_dom"/>
</dbReference>
<feature type="transmembrane region" description="Helical" evidence="16">
    <location>
        <begin position="170"/>
        <end position="189"/>
    </location>
</feature>
<feature type="compositionally biased region" description="Acidic residues" evidence="15">
    <location>
        <begin position="322"/>
        <end position="332"/>
    </location>
</feature>
<evidence type="ECO:0000313" key="19">
    <source>
        <dbReference type="Proteomes" id="UP000218165"/>
    </source>
</evidence>
<dbReference type="Gene3D" id="3.40.50.300">
    <property type="entry name" value="P-loop containing nucleotide triphosphate hydrolases"/>
    <property type="match status" value="1"/>
</dbReference>
<feature type="compositionally biased region" description="Low complexity" evidence="15">
    <location>
        <begin position="35"/>
        <end position="57"/>
    </location>
</feature>
<keyword evidence="19" id="KW-1185">Reference proteome</keyword>
<evidence type="ECO:0000256" key="12">
    <source>
        <dbReference type="ARBA" id="ARBA00023306"/>
    </source>
</evidence>
<evidence type="ECO:0000313" key="18">
    <source>
        <dbReference type="EMBL" id="ATG52550.1"/>
    </source>
</evidence>
<feature type="compositionally biased region" description="Acidic residues" evidence="15">
    <location>
        <begin position="354"/>
        <end position="363"/>
    </location>
</feature>
<feature type="transmembrane region" description="Helical" evidence="16">
    <location>
        <begin position="219"/>
        <end position="243"/>
    </location>
</feature>
<dbReference type="Proteomes" id="UP000218165">
    <property type="component" value="Chromosome"/>
</dbReference>
<dbReference type="Pfam" id="PF01580">
    <property type="entry name" value="FtsK_SpoIIIE"/>
    <property type="match status" value="1"/>
</dbReference>
<evidence type="ECO:0000259" key="17">
    <source>
        <dbReference type="PROSITE" id="PS50901"/>
    </source>
</evidence>
<dbReference type="AlphaFoldDB" id="A0A291GR09"/>
<dbReference type="GO" id="GO:0007059">
    <property type="term" value="P:chromosome segregation"/>
    <property type="evidence" value="ECO:0007669"/>
    <property type="project" value="UniProtKB-KW"/>
</dbReference>
<feature type="domain" description="FtsK" evidence="17">
    <location>
        <begin position="574"/>
        <end position="774"/>
    </location>
</feature>
<keyword evidence="11 16" id="KW-0472">Membrane</keyword>
<evidence type="ECO:0000256" key="10">
    <source>
        <dbReference type="ARBA" id="ARBA00023125"/>
    </source>
</evidence>
<feature type="compositionally biased region" description="Basic and acidic residues" evidence="15">
    <location>
        <begin position="278"/>
        <end position="288"/>
    </location>
</feature>
<keyword evidence="3" id="KW-1003">Cell membrane</keyword>
<feature type="compositionally biased region" description="Basic residues" evidence="15">
    <location>
        <begin position="338"/>
        <end position="347"/>
    </location>
</feature>
<evidence type="ECO:0000256" key="9">
    <source>
        <dbReference type="ARBA" id="ARBA00022989"/>
    </source>
</evidence>
<evidence type="ECO:0000256" key="14">
    <source>
        <dbReference type="PROSITE-ProRule" id="PRU00289"/>
    </source>
</evidence>
<dbReference type="InterPro" id="IPR036390">
    <property type="entry name" value="WH_DNA-bd_sf"/>
</dbReference>
<evidence type="ECO:0000256" key="4">
    <source>
        <dbReference type="ARBA" id="ARBA00022618"/>
    </source>
</evidence>
<keyword evidence="6 14" id="KW-0547">Nucleotide-binding</keyword>
<evidence type="ECO:0000256" key="6">
    <source>
        <dbReference type="ARBA" id="ARBA00022741"/>
    </source>
</evidence>
<dbReference type="InterPro" id="IPR027417">
    <property type="entry name" value="P-loop_NTPase"/>
</dbReference>
<dbReference type="PANTHER" id="PTHR22683">
    <property type="entry name" value="SPORULATION PROTEIN RELATED"/>
    <property type="match status" value="1"/>
</dbReference>
<dbReference type="Pfam" id="PF09397">
    <property type="entry name" value="FtsK_gamma"/>
    <property type="match status" value="1"/>
</dbReference>
<dbReference type="KEGG" id="brz:CFK38_14240"/>
<dbReference type="GO" id="GO:0005524">
    <property type="term" value="F:ATP binding"/>
    <property type="evidence" value="ECO:0007669"/>
    <property type="project" value="UniProtKB-UniRule"/>
</dbReference>
<evidence type="ECO:0000256" key="5">
    <source>
        <dbReference type="ARBA" id="ARBA00022692"/>
    </source>
</evidence>
<feature type="transmembrane region" description="Helical" evidence="16">
    <location>
        <begin position="103"/>
        <end position="121"/>
    </location>
</feature>
<comment type="function">
    <text evidence="13">Essential cell division protein that coordinates cell division and chromosome segregation. The N-terminus is involved in assembly of the cell-division machinery. The C-terminus functions as a DNA motor that moves dsDNA in an ATP-dependent manner towards the dif recombination site, which is located within the replication terminus region. Required for activation of the Xer recombinase, allowing activation of chromosome unlinking by recombination.</text>
</comment>
<evidence type="ECO:0000256" key="7">
    <source>
        <dbReference type="ARBA" id="ARBA00022829"/>
    </source>
</evidence>
<feature type="region of interest" description="Disordered" evidence="15">
    <location>
        <begin position="921"/>
        <end position="995"/>
    </location>
</feature>